<evidence type="ECO:0000313" key="3">
    <source>
        <dbReference type="EMBL" id="VFP81528.1"/>
    </source>
</evidence>
<keyword evidence="2" id="KW-0963">Cytoplasm</keyword>
<comment type="subunit">
    <text evidence="2">Monomer. Binds 30S ribosomal subunits, but not 50S ribosomal subunits or 70S ribosomes.</text>
</comment>
<dbReference type="PROSITE" id="PS01319">
    <property type="entry name" value="RBFA"/>
    <property type="match status" value="1"/>
</dbReference>
<dbReference type="PANTHER" id="PTHR33515:SF1">
    <property type="entry name" value="RIBOSOME-BINDING FACTOR A, CHLOROPLASTIC-RELATED"/>
    <property type="match status" value="1"/>
</dbReference>
<dbReference type="AlphaFoldDB" id="A0A451D6S9"/>
<dbReference type="GO" id="GO:0005829">
    <property type="term" value="C:cytosol"/>
    <property type="evidence" value="ECO:0007669"/>
    <property type="project" value="TreeGrafter"/>
</dbReference>
<dbReference type="HAMAP" id="MF_00003">
    <property type="entry name" value="RbfA"/>
    <property type="match status" value="1"/>
</dbReference>
<keyword evidence="1 2" id="KW-0690">Ribosome biogenesis</keyword>
<comment type="similarity">
    <text evidence="2">Belongs to the RbfA family.</text>
</comment>
<dbReference type="InterPro" id="IPR023799">
    <property type="entry name" value="RbfA_dom_sf"/>
</dbReference>
<dbReference type="InterPro" id="IPR000238">
    <property type="entry name" value="RbfA"/>
</dbReference>
<dbReference type="RefSeq" id="WP_154029289.1">
    <property type="nucleotide sequence ID" value="NZ_LR217710.1"/>
</dbReference>
<proteinExistence type="inferred from homology"/>
<sequence>MLKNFSRSMRLERSLHKEIATIIQFRLKDPRINSLITISEVKLSSDLSYAKIFITFLQYKNKKYIELILSILQKAEGFIRSLLNKNIYLRIVPKLCFIHDVSFINGIFISKLISNRILN</sequence>
<name>A0A451D6S9_9GAMM</name>
<accession>A0A451D6S9</accession>
<dbReference type="Pfam" id="PF02033">
    <property type="entry name" value="RBFA"/>
    <property type="match status" value="1"/>
</dbReference>
<gene>
    <name evidence="2 3" type="primary">rbfA</name>
    <name evidence="3" type="ORF">BUCICURV3402_241</name>
</gene>
<evidence type="ECO:0000256" key="2">
    <source>
        <dbReference type="HAMAP-Rule" id="MF_00003"/>
    </source>
</evidence>
<dbReference type="GO" id="GO:0043024">
    <property type="term" value="F:ribosomal small subunit binding"/>
    <property type="evidence" value="ECO:0007669"/>
    <property type="project" value="TreeGrafter"/>
</dbReference>
<comment type="function">
    <text evidence="2">One of several proteins that assist in the late maturation steps of the functional core of the 30S ribosomal subunit. Associates with free 30S ribosomal subunits (but not with 30S subunits that are part of 70S ribosomes or polysomes). Required for efficient processing of 16S rRNA. May interact with the 5'-terminal helix region of 16S rRNA.</text>
</comment>
<dbReference type="Proteomes" id="UP000294344">
    <property type="component" value="Chromosome"/>
</dbReference>
<evidence type="ECO:0000256" key="1">
    <source>
        <dbReference type="ARBA" id="ARBA00022517"/>
    </source>
</evidence>
<dbReference type="GO" id="GO:0030490">
    <property type="term" value="P:maturation of SSU-rRNA"/>
    <property type="evidence" value="ECO:0007669"/>
    <property type="project" value="UniProtKB-UniRule"/>
</dbReference>
<comment type="subcellular location">
    <subcellularLocation>
        <location evidence="2">Cytoplasm</location>
    </subcellularLocation>
</comment>
<organism evidence="3 4">
    <name type="scientific">Buchnera aphidicola</name>
    <name type="common">Cinara curvipes</name>
    <dbReference type="NCBI Taxonomy" id="2518975"/>
    <lineage>
        <taxon>Bacteria</taxon>
        <taxon>Pseudomonadati</taxon>
        <taxon>Pseudomonadota</taxon>
        <taxon>Gammaproteobacteria</taxon>
        <taxon>Enterobacterales</taxon>
        <taxon>Erwiniaceae</taxon>
        <taxon>Buchnera</taxon>
    </lineage>
</organism>
<protein>
    <recommendedName>
        <fullName evidence="2">Ribosome-binding factor A</fullName>
    </recommendedName>
</protein>
<dbReference type="EMBL" id="LR217710">
    <property type="protein sequence ID" value="VFP81528.1"/>
    <property type="molecule type" value="Genomic_DNA"/>
</dbReference>
<reference evidence="3 4" key="1">
    <citation type="submission" date="2019-02" db="EMBL/GenBank/DDBJ databases">
        <authorList>
            <person name="Manzano-Marin A."/>
            <person name="Manzano-Marin A."/>
        </authorList>
    </citation>
    <scope>NUCLEOTIDE SEQUENCE [LARGE SCALE GENOMIC DNA]</scope>
    <source>
        <strain evidence="3 4">BuCicurvipes</strain>
    </source>
</reference>
<dbReference type="Gene3D" id="3.30.300.20">
    <property type="match status" value="1"/>
</dbReference>
<dbReference type="OrthoDB" id="307788at2"/>
<dbReference type="InterPro" id="IPR015946">
    <property type="entry name" value="KH_dom-like_a/b"/>
</dbReference>
<dbReference type="PANTHER" id="PTHR33515">
    <property type="entry name" value="RIBOSOME-BINDING FACTOR A, CHLOROPLASTIC-RELATED"/>
    <property type="match status" value="1"/>
</dbReference>
<evidence type="ECO:0000313" key="4">
    <source>
        <dbReference type="Proteomes" id="UP000294344"/>
    </source>
</evidence>
<dbReference type="SUPFAM" id="SSF89919">
    <property type="entry name" value="Ribosome-binding factor A, RbfA"/>
    <property type="match status" value="1"/>
</dbReference>
<dbReference type="InterPro" id="IPR020053">
    <property type="entry name" value="Ribosome-bd_factorA_CS"/>
</dbReference>
<dbReference type="NCBIfam" id="TIGR00082">
    <property type="entry name" value="rbfA"/>
    <property type="match status" value="1"/>
</dbReference>